<dbReference type="InterPro" id="IPR055214">
    <property type="entry name" value="PTP-NADK"/>
</dbReference>
<evidence type="ECO:0000313" key="2">
    <source>
        <dbReference type="EMBL" id="KAK4340991.1"/>
    </source>
</evidence>
<dbReference type="Proteomes" id="UP001291623">
    <property type="component" value="Unassembled WGS sequence"/>
</dbReference>
<reference evidence="2" key="1">
    <citation type="submission" date="2023-12" db="EMBL/GenBank/DDBJ databases">
        <title>Genome assembly of Anisodus tanguticus.</title>
        <authorList>
            <person name="Wang Y.-J."/>
        </authorList>
    </citation>
    <scope>NUCLEOTIDE SEQUENCE</scope>
    <source>
        <strain evidence="2">KB-2021</strain>
        <tissue evidence="2">Leaf</tissue>
    </source>
</reference>
<feature type="domain" description="DSP-PTPase phosphatase fused to NAD+ Kinase" evidence="1">
    <location>
        <begin position="113"/>
        <end position="193"/>
    </location>
</feature>
<proteinExistence type="predicted"/>
<dbReference type="Pfam" id="PF22741">
    <property type="entry name" value="PTP-NADK"/>
    <property type="match status" value="1"/>
</dbReference>
<accession>A0AAE1UVE1</accession>
<sequence>MDTLCNPVTGECSISYDVSSEDKHLLEDKIVSVLGSAVFLLNKGREDVLSGRSLIVNTFSDFDVHVIDDKLPPLAFFRGEMKRYCESLNVALENFLTPDDLRSIDVWSLLQRLKNEETQSANSEVAFWRGGQVTEGLRWLLERGFKTIIDLRAETIKDNLYEKVLDEAIFSGNIEVLKLPVEVGTTPSVQQVE</sequence>
<name>A0AAE1UVE1_9SOLA</name>
<dbReference type="InterPro" id="IPR029021">
    <property type="entry name" value="Prot-tyrosine_phosphatase-like"/>
</dbReference>
<dbReference type="AlphaFoldDB" id="A0AAE1UVE1"/>
<evidence type="ECO:0000313" key="3">
    <source>
        <dbReference type="Proteomes" id="UP001291623"/>
    </source>
</evidence>
<dbReference type="EMBL" id="JAVYJV010000022">
    <property type="protein sequence ID" value="KAK4340991.1"/>
    <property type="molecule type" value="Genomic_DNA"/>
</dbReference>
<evidence type="ECO:0000259" key="1">
    <source>
        <dbReference type="Pfam" id="PF22741"/>
    </source>
</evidence>
<keyword evidence="3" id="KW-1185">Reference proteome</keyword>
<comment type="caution">
    <text evidence="2">The sequence shown here is derived from an EMBL/GenBank/DDBJ whole genome shotgun (WGS) entry which is preliminary data.</text>
</comment>
<gene>
    <name evidence="2" type="ORF">RND71_039492</name>
</gene>
<protein>
    <recommendedName>
        <fullName evidence="1">DSP-PTPase phosphatase fused to NAD+ Kinase domain-containing protein</fullName>
    </recommendedName>
</protein>
<organism evidence="2 3">
    <name type="scientific">Anisodus tanguticus</name>
    <dbReference type="NCBI Taxonomy" id="243964"/>
    <lineage>
        <taxon>Eukaryota</taxon>
        <taxon>Viridiplantae</taxon>
        <taxon>Streptophyta</taxon>
        <taxon>Embryophyta</taxon>
        <taxon>Tracheophyta</taxon>
        <taxon>Spermatophyta</taxon>
        <taxon>Magnoliopsida</taxon>
        <taxon>eudicotyledons</taxon>
        <taxon>Gunneridae</taxon>
        <taxon>Pentapetalae</taxon>
        <taxon>asterids</taxon>
        <taxon>lamiids</taxon>
        <taxon>Solanales</taxon>
        <taxon>Solanaceae</taxon>
        <taxon>Solanoideae</taxon>
        <taxon>Hyoscyameae</taxon>
        <taxon>Anisodus</taxon>
    </lineage>
</organism>
<dbReference type="Gene3D" id="3.90.190.10">
    <property type="entry name" value="Protein tyrosine phosphatase superfamily"/>
    <property type="match status" value="1"/>
</dbReference>